<feature type="domain" description="VOC" evidence="1">
    <location>
        <begin position="5"/>
        <end position="142"/>
    </location>
</feature>
<dbReference type="Proteomes" id="UP000321935">
    <property type="component" value="Unassembled WGS sequence"/>
</dbReference>
<evidence type="ECO:0000313" key="3">
    <source>
        <dbReference type="Proteomes" id="UP000321935"/>
    </source>
</evidence>
<evidence type="ECO:0000259" key="1">
    <source>
        <dbReference type="PROSITE" id="PS51819"/>
    </source>
</evidence>
<dbReference type="InterPro" id="IPR004360">
    <property type="entry name" value="Glyas_Fos-R_dOase_dom"/>
</dbReference>
<comment type="caution">
    <text evidence="2">The sequence shown here is derived from an EMBL/GenBank/DDBJ whole genome shotgun (WGS) entry which is preliminary data.</text>
</comment>
<dbReference type="AlphaFoldDB" id="A0A5C7AJR4"/>
<dbReference type="OrthoDB" id="1365199at2"/>
<dbReference type="Pfam" id="PF00903">
    <property type="entry name" value="Glyoxalase"/>
    <property type="match status" value="1"/>
</dbReference>
<reference evidence="2 3" key="1">
    <citation type="submission" date="2019-08" db="EMBL/GenBank/DDBJ databases">
        <title>Genomes sequence of Algoriphagus aquimarinus ACAM450.</title>
        <authorList>
            <person name="Bowman J.P."/>
        </authorList>
    </citation>
    <scope>NUCLEOTIDE SEQUENCE [LARGE SCALE GENOMIC DNA]</scope>
    <source>
        <strain evidence="2 3">ACAM 450</strain>
    </source>
</reference>
<proteinExistence type="predicted"/>
<dbReference type="SUPFAM" id="SSF54593">
    <property type="entry name" value="Glyoxalase/Bleomycin resistance protein/Dihydroxybiphenyl dioxygenase"/>
    <property type="match status" value="1"/>
</dbReference>
<dbReference type="Gene3D" id="3.10.180.10">
    <property type="entry name" value="2,3-Dihydroxybiphenyl 1,2-Dioxygenase, domain 1"/>
    <property type="match status" value="1"/>
</dbReference>
<organism evidence="2 3">
    <name type="scientific">Algoriphagus aquimarinus</name>
    <dbReference type="NCBI Taxonomy" id="237018"/>
    <lineage>
        <taxon>Bacteria</taxon>
        <taxon>Pseudomonadati</taxon>
        <taxon>Bacteroidota</taxon>
        <taxon>Cytophagia</taxon>
        <taxon>Cytophagales</taxon>
        <taxon>Cyclobacteriaceae</taxon>
        <taxon>Algoriphagus</taxon>
    </lineage>
</organism>
<accession>A0A5C7AJR4</accession>
<dbReference type="EMBL" id="VORW01000009">
    <property type="protein sequence ID" value="TXE08848.1"/>
    <property type="molecule type" value="Genomic_DNA"/>
</dbReference>
<dbReference type="PROSITE" id="PS51819">
    <property type="entry name" value="VOC"/>
    <property type="match status" value="1"/>
</dbReference>
<dbReference type="InterPro" id="IPR029068">
    <property type="entry name" value="Glyas_Bleomycin-R_OHBP_Dase"/>
</dbReference>
<dbReference type="RefSeq" id="WP_146918481.1">
    <property type="nucleotide sequence ID" value="NZ_CAXBIU010000018.1"/>
</dbReference>
<name>A0A5C7AJR4_9BACT</name>
<protein>
    <recommendedName>
        <fullName evidence="1">VOC domain-containing protein</fullName>
    </recommendedName>
</protein>
<sequence length="145" mass="16606">MKFAAVDLVTKISVSNMSKSKGFYEKTLGFQLDARYTINSDNDFGEMSYMQFNLEKSEGQNIIFGLYKDIDKPFDPMPNTGTVPSFIVDDIEATLSFFQKNEVVIDKIGGDYILTNKSDQGYIDKFFFFRDPDNNSLVIRQNINQ</sequence>
<gene>
    <name evidence="2" type="ORF">ESV85_13575</name>
</gene>
<evidence type="ECO:0000313" key="2">
    <source>
        <dbReference type="EMBL" id="TXE08848.1"/>
    </source>
</evidence>
<dbReference type="InterPro" id="IPR037523">
    <property type="entry name" value="VOC_core"/>
</dbReference>